<dbReference type="EMBL" id="JAGKQM010000004">
    <property type="protein sequence ID" value="KAH0928217.1"/>
    <property type="molecule type" value="Genomic_DNA"/>
</dbReference>
<name>A0ABQ8DFV4_BRANA</name>
<keyword evidence="3" id="KW-1185">Reference proteome</keyword>
<comment type="caution">
    <text evidence="2">The sequence shown here is derived from an EMBL/GenBank/DDBJ whole genome shotgun (WGS) entry which is preliminary data.</text>
</comment>
<protein>
    <submittedName>
        <fullName evidence="2">Uncharacterized protein</fullName>
    </submittedName>
</protein>
<proteinExistence type="predicted"/>
<reference evidence="2 3" key="1">
    <citation type="submission" date="2021-05" db="EMBL/GenBank/DDBJ databases">
        <title>Genome Assembly of Synthetic Allotetraploid Brassica napus Reveals Homoeologous Exchanges between Subgenomes.</title>
        <authorList>
            <person name="Davis J.T."/>
        </authorList>
    </citation>
    <scope>NUCLEOTIDE SEQUENCE [LARGE SCALE GENOMIC DNA]</scope>
    <source>
        <strain evidence="3">cv. Da-Ae</strain>
        <tissue evidence="2">Seedling</tissue>
    </source>
</reference>
<accession>A0ABQ8DFV4</accession>
<evidence type="ECO:0000313" key="3">
    <source>
        <dbReference type="Proteomes" id="UP000824890"/>
    </source>
</evidence>
<feature type="compositionally biased region" description="Polar residues" evidence="1">
    <location>
        <begin position="1"/>
        <end position="11"/>
    </location>
</feature>
<sequence length="99" mass="11626">MRSLMSNCGSSKHSESNDLTPAKLSRTRILIWKRLLIRTLLQYLRVKMEKIEKRSLMSNCGSSKHSESNDLTPAKLSRTRILIWKRLLIRTLLQYLRVL</sequence>
<dbReference type="Proteomes" id="UP000824890">
    <property type="component" value="Unassembled WGS sequence"/>
</dbReference>
<gene>
    <name evidence="2" type="ORF">HID58_013944</name>
</gene>
<feature type="region of interest" description="Disordered" evidence="1">
    <location>
        <begin position="1"/>
        <end position="20"/>
    </location>
</feature>
<organism evidence="2 3">
    <name type="scientific">Brassica napus</name>
    <name type="common">Rape</name>
    <dbReference type="NCBI Taxonomy" id="3708"/>
    <lineage>
        <taxon>Eukaryota</taxon>
        <taxon>Viridiplantae</taxon>
        <taxon>Streptophyta</taxon>
        <taxon>Embryophyta</taxon>
        <taxon>Tracheophyta</taxon>
        <taxon>Spermatophyta</taxon>
        <taxon>Magnoliopsida</taxon>
        <taxon>eudicotyledons</taxon>
        <taxon>Gunneridae</taxon>
        <taxon>Pentapetalae</taxon>
        <taxon>rosids</taxon>
        <taxon>malvids</taxon>
        <taxon>Brassicales</taxon>
        <taxon>Brassicaceae</taxon>
        <taxon>Brassiceae</taxon>
        <taxon>Brassica</taxon>
    </lineage>
</organism>
<evidence type="ECO:0000256" key="1">
    <source>
        <dbReference type="SAM" id="MobiDB-lite"/>
    </source>
</evidence>
<evidence type="ECO:0000313" key="2">
    <source>
        <dbReference type="EMBL" id="KAH0928217.1"/>
    </source>
</evidence>